<dbReference type="OrthoDB" id="3687959at2"/>
<dbReference type="RefSeq" id="WP_093267072.1">
    <property type="nucleotide sequence ID" value="NZ_FNOK01000016.1"/>
</dbReference>
<dbReference type="Gene3D" id="1.10.260.40">
    <property type="entry name" value="lambda repressor-like DNA-binding domains"/>
    <property type="match status" value="1"/>
</dbReference>
<dbReference type="GO" id="GO:0003677">
    <property type="term" value="F:DNA binding"/>
    <property type="evidence" value="ECO:0007669"/>
    <property type="project" value="InterPro"/>
</dbReference>
<evidence type="ECO:0000313" key="3">
    <source>
        <dbReference type="Proteomes" id="UP000199529"/>
    </source>
</evidence>
<dbReference type="Proteomes" id="UP000199529">
    <property type="component" value="Unassembled WGS sequence"/>
</dbReference>
<dbReference type="InterPro" id="IPR043917">
    <property type="entry name" value="DUF5753"/>
</dbReference>
<gene>
    <name evidence="2" type="ORF">SAMN05216215_101695</name>
</gene>
<dbReference type="STRING" id="418495.SAMN05216215_101695"/>
<dbReference type="EMBL" id="FNOK01000016">
    <property type="protein sequence ID" value="SDX86606.1"/>
    <property type="molecule type" value="Genomic_DNA"/>
</dbReference>
<evidence type="ECO:0000313" key="2">
    <source>
        <dbReference type="EMBL" id="SDX86606.1"/>
    </source>
</evidence>
<reference evidence="3" key="1">
    <citation type="submission" date="2016-10" db="EMBL/GenBank/DDBJ databases">
        <authorList>
            <person name="Varghese N."/>
            <person name="Submissions S."/>
        </authorList>
    </citation>
    <scope>NUCLEOTIDE SEQUENCE [LARGE SCALE GENOMIC DNA]</scope>
    <source>
        <strain evidence="3">CGMCC 4.3530</strain>
    </source>
</reference>
<name>A0A1H3F6J2_9PSEU</name>
<feature type="domain" description="HTH cro/C1-type" evidence="1">
    <location>
        <begin position="16"/>
        <end position="69"/>
    </location>
</feature>
<dbReference type="CDD" id="cd00093">
    <property type="entry name" value="HTH_XRE"/>
    <property type="match status" value="1"/>
</dbReference>
<protein>
    <submittedName>
        <fullName evidence="2">Helix-turn-helix domain-containing protein</fullName>
    </submittedName>
</protein>
<dbReference type="InterPro" id="IPR001387">
    <property type="entry name" value="Cro/C1-type_HTH"/>
</dbReference>
<keyword evidence="3" id="KW-1185">Reference proteome</keyword>
<dbReference type="SMART" id="SM00530">
    <property type="entry name" value="HTH_XRE"/>
    <property type="match status" value="1"/>
</dbReference>
<dbReference type="Pfam" id="PF13560">
    <property type="entry name" value="HTH_31"/>
    <property type="match status" value="1"/>
</dbReference>
<evidence type="ECO:0000259" key="1">
    <source>
        <dbReference type="PROSITE" id="PS50943"/>
    </source>
</evidence>
<organism evidence="2 3">
    <name type="scientific">Saccharopolyspora shandongensis</name>
    <dbReference type="NCBI Taxonomy" id="418495"/>
    <lineage>
        <taxon>Bacteria</taxon>
        <taxon>Bacillati</taxon>
        <taxon>Actinomycetota</taxon>
        <taxon>Actinomycetes</taxon>
        <taxon>Pseudonocardiales</taxon>
        <taxon>Pseudonocardiaceae</taxon>
        <taxon>Saccharopolyspora</taxon>
    </lineage>
</organism>
<dbReference type="Pfam" id="PF19054">
    <property type="entry name" value="DUF5753"/>
    <property type="match status" value="1"/>
</dbReference>
<sequence>MSENPRTSQVGLGVQLRKLREKAGMTTRSVAAPLGISPSSVNRTELGQRAPNRDEVTALCALYGVTGEQKVLLIDRAGKSAKSAWFELASRVADQQATMLVLEQEASAIVGVENALIPGLAQTAEYARLLMSMSKLPGQDLENRVAARLGRQAVLSRPEAPEVRFFLDEAALLRTMNDARIMREQLEHLIVLQRRSNVSLRIVPLSSMPHPALDGSFSLYGLPDGSAHVFVEARYFAVALTEPADVEPFMKACQGLDDCALDEQESTCLIKDIVGRLGDE</sequence>
<accession>A0A1H3F6J2</accession>
<dbReference type="SUPFAM" id="SSF47413">
    <property type="entry name" value="lambda repressor-like DNA-binding domains"/>
    <property type="match status" value="1"/>
</dbReference>
<dbReference type="InterPro" id="IPR010982">
    <property type="entry name" value="Lambda_DNA-bd_dom_sf"/>
</dbReference>
<proteinExistence type="predicted"/>
<dbReference type="PROSITE" id="PS50943">
    <property type="entry name" value="HTH_CROC1"/>
    <property type="match status" value="1"/>
</dbReference>
<dbReference type="AlphaFoldDB" id="A0A1H3F6J2"/>